<protein>
    <submittedName>
        <fullName evidence="1">Uncharacterized protein</fullName>
    </submittedName>
</protein>
<proteinExistence type="predicted"/>
<evidence type="ECO:0000313" key="1">
    <source>
        <dbReference type="EMBL" id="MBX42587.1"/>
    </source>
</evidence>
<dbReference type="AlphaFoldDB" id="A0A2P2NJF2"/>
<dbReference type="EMBL" id="GGEC01062103">
    <property type="protein sequence ID" value="MBX42587.1"/>
    <property type="molecule type" value="Transcribed_RNA"/>
</dbReference>
<accession>A0A2P2NJF2</accession>
<reference evidence="1" key="1">
    <citation type="submission" date="2018-02" db="EMBL/GenBank/DDBJ databases">
        <title>Rhizophora mucronata_Transcriptome.</title>
        <authorList>
            <person name="Meera S.P."/>
            <person name="Sreeshan A."/>
            <person name="Augustine A."/>
        </authorList>
    </citation>
    <scope>NUCLEOTIDE SEQUENCE</scope>
    <source>
        <tissue evidence="1">Leaf</tissue>
    </source>
</reference>
<sequence length="36" mass="3944">MLYCVGFCVCICFSGSYVMASCSLYLKEDLGKPVRG</sequence>
<organism evidence="1">
    <name type="scientific">Rhizophora mucronata</name>
    <name type="common">Asiatic mangrove</name>
    <dbReference type="NCBI Taxonomy" id="61149"/>
    <lineage>
        <taxon>Eukaryota</taxon>
        <taxon>Viridiplantae</taxon>
        <taxon>Streptophyta</taxon>
        <taxon>Embryophyta</taxon>
        <taxon>Tracheophyta</taxon>
        <taxon>Spermatophyta</taxon>
        <taxon>Magnoliopsida</taxon>
        <taxon>eudicotyledons</taxon>
        <taxon>Gunneridae</taxon>
        <taxon>Pentapetalae</taxon>
        <taxon>rosids</taxon>
        <taxon>fabids</taxon>
        <taxon>Malpighiales</taxon>
        <taxon>Rhizophoraceae</taxon>
        <taxon>Rhizophora</taxon>
    </lineage>
</organism>
<name>A0A2P2NJF2_RHIMU</name>